<feature type="region of interest" description="Disordered" evidence="1">
    <location>
        <begin position="60"/>
        <end position="95"/>
    </location>
</feature>
<accession>A0A183TZR5</accession>
<evidence type="ECO:0000313" key="2">
    <source>
        <dbReference type="EMBL" id="VDM26742.1"/>
    </source>
</evidence>
<reference evidence="2 3" key="2">
    <citation type="submission" date="2018-11" db="EMBL/GenBank/DDBJ databases">
        <authorList>
            <consortium name="Pathogen Informatics"/>
        </authorList>
    </citation>
    <scope>NUCLEOTIDE SEQUENCE [LARGE SCALE GENOMIC DNA]</scope>
</reference>
<dbReference type="EMBL" id="UYWY01001416">
    <property type="protein sequence ID" value="VDM26742.1"/>
    <property type="molecule type" value="Genomic_DNA"/>
</dbReference>
<evidence type="ECO:0000256" key="1">
    <source>
        <dbReference type="SAM" id="MobiDB-lite"/>
    </source>
</evidence>
<keyword evidence="3" id="KW-1185">Reference proteome</keyword>
<reference evidence="4" key="1">
    <citation type="submission" date="2016-06" db="UniProtKB">
        <authorList>
            <consortium name="WormBaseParasite"/>
        </authorList>
    </citation>
    <scope>IDENTIFICATION</scope>
</reference>
<protein>
    <submittedName>
        <fullName evidence="2 4">Uncharacterized protein</fullName>
    </submittedName>
</protein>
<gene>
    <name evidence="2" type="ORF">TCNE_LOCUS1735</name>
</gene>
<organism evidence="3 4">
    <name type="scientific">Toxocara canis</name>
    <name type="common">Canine roundworm</name>
    <dbReference type="NCBI Taxonomy" id="6265"/>
    <lineage>
        <taxon>Eukaryota</taxon>
        <taxon>Metazoa</taxon>
        <taxon>Ecdysozoa</taxon>
        <taxon>Nematoda</taxon>
        <taxon>Chromadorea</taxon>
        <taxon>Rhabditida</taxon>
        <taxon>Spirurina</taxon>
        <taxon>Ascaridomorpha</taxon>
        <taxon>Ascaridoidea</taxon>
        <taxon>Toxocaridae</taxon>
        <taxon>Toxocara</taxon>
    </lineage>
</organism>
<sequence>MRIRGQSSDELHSRCYSGSSISLLSTRRSIRHRGSSSYLTVPNRRSAFITPTMSRAVSQLSIAPRIPSRCPSVSARPRSPTEVSRGSQRSLHRDR</sequence>
<evidence type="ECO:0000313" key="3">
    <source>
        <dbReference type="Proteomes" id="UP000050794"/>
    </source>
</evidence>
<dbReference type="Proteomes" id="UP000050794">
    <property type="component" value="Unassembled WGS sequence"/>
</dbReference>
<dbReference type="WBParaSite" id="TCNE_0000173401-mRNA-1">
    <property type="protein sequence ID" value="TCNE_0000173401-mRNA-1"/>
    <property type="gene ID" value="TCNE_0000173401"/>
</dbReference>
<proteinExistence type="predicted"/>
<dbReference type="AlphaFoldDB" id="A0A183TZR5"/>
<evidence type="ECO:0000313" key="4">
    <source>
        <dbReference type="WBParaSite" id="TCNE_0000173401-mRNA-1"/>
    </source>
</evidence>
<name>A0A183TZR5_TOXCA</name>